<evidence type="ECO:0000256" key="2">
    <source>
        <dbReference type="SAM" id="MobiDB-lite"/>
    </source>
</evidence>
<keyword evidence="1" id="KW-0539">Nucleus</keyword>
<comment type="subcellular location">
    <subcellularLocation>
        <location evidence="1">Nucleus</location>
    </subcellularLocation>
</comment>
<protein>
    <recommendedName>
        <fullName evidence="1">Exosome complex protein</fullName>
    </recommendedName>
</protein>
<evidence type="ECO:0000313" key="4">
    <source>
        <dbReference type="Proteomes" id="UP000007148"/>
    </source>
</evidence>
<comment type="function">
    <text evidence="1">Required for exosome-dependent processing of pre-rRNA and small nucleolar RNA (snRNA) precursors. Involved in processing of 35S pre-rRNA at the A0, A1 and A2 sites.</text>
</comment>
<keyword evidence="1" id="KW-0694">RNA-binding</keyword>
<evidence type="ECO:0000256" key="1">
    <source>
        <dbReference type="RuleBase" id="RU368003"/>
    </source>
</evidence>
<dbReference type="GO" id="GO:0003677">
    <property type="term" value="F:DNA binding"/>
    <property type="evidence" value="ECO:0007669"/>
    <property type="project" value="TreeGrafter"/>
</dbReference>
<keyword evidence="4" id="KW-1185">Reference proteome</keyword>
<dbReference type="PANTHER" id="PTHR15341:SF3">
    <property type="entry name" value="NUCLEAR NUCLEIC ACID-BINDING PROTEIN C1D"/>
    <property type="match status" value="1"/>
</dbReference>
<dbReference type="GO" id="GO:0003723">
    <property type="term" value="F:RNA binding"/>
    <property type="evidence" value="ECO:0007669"/>
    <property type="project" value="UniProtKB-UniRule"/>
</dbReference>
<dbReference type="GO" id="GO:0005730">
    <property type="term" value="C:nucleolus"/>
    <property type="evidence" value="ECO:0007669"/>
    <property type="project" value="TreeGrafter"/>
</dbReference>
<dbReference type="OMA" id="RLKGYFG"/>
<sequence length="291" mass="32402">MAAPAQRAKQLEDSLSELEGILEPLFEKKLHESLEKLDTLNQAKLCVMIPYVVNQLVTAYLRAKGMAPEKPYVEDELSRIKDHFHKVSRAQGAEATTETDLSEPKMQLDKDAANRFIKAALAEASKAEKEEMQRLGIDAPTQSSTTTWVPRERGPEDQQPVMEGGMHTRFAHIQRIQEESGSSSSSEEDAPPKRPVASKPEAGNKKRKRFTMDPFTGYTEQLSKKSRKTANSMGRAKPEQEQVALGAEAVSTPHSDEPTLSKKARKKARKKAKRRDTSNLLETSAAMDSDQ</sequence>
<reference evidence="3 4" key="1">
    <citation type="journal article" date="2011" name="PLoS Pathog.">
        <title>Endophytic Life Strategies Decoded by Genome and Transcriptome Analyses of the Mutualistic Root Symbiont Piriformospora indica.</title>
        <authorList>
            <person name="Zuccaro A."/>
            <person name="Lahrmann U."/>
            <person name="Guldener U."/>
            <person name="Langen G."/>
            <person name="Pfiffi S."/>
            <person name="Biedenkopf D."/>
            <person name="Wong P."/>
            <person name="Samans B."/>
            <person name="Grimm C."/>
            <person name="Basiewicz M."/>
            <person name="Murat C."/>
            <person name="Martin F."/>
            <person name="Kogel K.H."/>
        </authorList>
    </citation>
    <scope>NUCLEOTIDE SEQUENCE [LARGE SCALE GENOMIC DNA]</scope>
    <source>
        <strain evidence="3 4">DSM 11827</strain>
    </source>
</reference>
<evidence type="ECO:0000313" key="3">
    <source>
        <dbReference type="EMBL" id="CCA68740.1"/>
    </source>
</evidence>
<gene>
    <name evidence="3" type="ORF">PIIN_02603</name>
</gene>
<dbReference type="InterPro" id="IPR011082">
    <property type="entry name" value="Exosome-assoc_fac/DNA_repair"/>
</dbReference>
<comment type="caution">
    <text evidence="3">The sequence shown here is derived from an EMBL/GenBank/DDBJ whole genome shotgun (WGS) entry which is preliminary data.</text>
</comment>
<dbReference type="InParanoid" id="G4TBN2"/>
<dbReference type="STRING" id="1109443.G4TBN2"/>
<feature type="compositionally biased region" description="Basic residues" evidence="2">
    <location>
        <begin position="262"/>
        <end position="274"/>
    </location>
</feature>
<dbReference type="GO" id="GO:0000178">
    <property type="term" value="C:exosome (RNase complex)"/>
    <property type="evidence" value="ECO:0007669"/>
    <property type="project" value="TreeGrafter"/>
</dbReference>
<accession>G4TBN2</accession>
<dbReference type="PANTHER" id="PTHR15341">
    <property type="entry name" value="SUN-COR STEROID HORMONE RECEPTOR CO-REPRESSOR"/>
    <property type="match status" value="1"/>
</dbReference>
<dbReference type="HOGENOM" id="CLU_064339_0_0_1"/>
<dbReference type="GO" id="GO:0010468">
    <property type="term" value="P:regulation of gene expression"/>
    <property type="evidence" value="ECO:0007669"/>
    <property type="project" value="TreeGrafter"/>
</dbReference>
<keyword evidence="1" id="KW-0698">rRNA processing</keyword>
<feature type="region of interest" description="Disordered" evidence="2">
    <location>
        <begin position="129"/>
        <end position="162"/>
    </location>
</feature>
<feature type="region of interest" description="Disordered" evidence="2">
    <location>
        <begin position="176"/>
        <end position="291"/>
    </location>
</feature>
<proteinExistence type="inferred from homology"/>
<dbReference type="OrthoDB" id="1421013at2759"/>
<dbReference type="Proteomes" id="UP000007148">
    <property type="component" value="Unassembled WGS sequence"/>
</dbReference>
<dbReference type="GO" id="GO:0000460">
    <property type="term" value="P:maturation of 5.8S rRNA"/>
    <property type="evidence" value="ECO:0007669"/>
    <property type="project" value="TreeGrafter"/>
</dbReference>
<dbReference type="EMBL" id="CAFZ01000039">
    <property type="protein sequence ID" value="CCA68740.1"/>
    <property type="molecule type" value="Genomic_DNA"/>
</dbReference>
<name>G4TBN2_SERID</name>
<organism evidence="3 4">
    <name type="scientific">Serendipita indica (strain DSM 11827)</name>
    <name type="common">Root endophyte fungus</name>
    <name type="synonym">Piriformospora indica</name>
    <dbReference type="NCBI Taxonomy" id="1109443"/>
    <lineage>
        <taxon>Eukaryota</taxon>
        <taxon>Fungi</taxon>
        <taxon>Dikarya</taxon>
        <taxon>Basidiomycota</taxon>
        <taxon>Agaricomycotina</taxon>
        <taxon>Agaricomycetes</taxon>
        <taxon>Sebacinales</taxon>
        <taxon>Serendipitaceae</taxon>
        <taxon>Serendipita</taxon>
    </lineage>
</organism>
<comment type="similarity">
    <text evidence="1">Belongs to the C1D family.</text>
</comment>
<dbReference type="AlphaFoldDB" id="G4TBN2"/>
<dbReference type="eggNOG" id="KOG4835">
    <property type="taxonomic scope" value="Eukaryota"/>
</dbReference>